<dbReference type="EMBL" id="JAUHHV010000008">
    <property type="protein sequence ID" value="KAK1414881.1"/>
    <property type="molecule type" value="Genomic_DNA"/>
</dbReference>
<keyword evidence="2" id="KW-1185">Reference proteome</keyword>
<dbReference type="Proteomes" id="UP001229421">
    <property type="component" value="Unassembled WGS sequence"/>
</dbReference>
<evidence type="ECO:0000313" key="2">
    <source>
        <dbReference type="Proteomes" id="UP001229421"/>
    </source>
</evidence>
<protein>
    <submittedName>
        <fullName evidence="1">Uncharacterized protein</fullName>
    </submittedName>
</protein>
<dbReference type="AlphaFoldDB" id="A0AAD8K5M7"/>
<accession>A0AAD8K5M7</accession>
<proteinExistence type="predicted"/>
<reference evidence="1" key="1">
    <citation type="journal article" date="2023" name="bioRxiv">
        <title>Improved chromosome-level genome assembly for marigold (Tagetes erecta).</title>
        <authorList>
            <person name="Jiang F."/>
            <person name="Yuan L."/>
            <person name="Wang S."/>
            <person name="Wang H."/>
            <person name="Xu D."/>
            <person name="Wang A."/>
            <person name="Fan W."/>
        </authorList>
    </citation>
    <scope>NUCLEOTIDE SEQUENCE</scope>
    <source>
        <strain evidence="1">WSJ</strain>
        <tissue evidence="1">Leaf</tissue>
    </source>
</reference>
<comment type="caution">
    <text evidence="1">The sequence shown here is derived from an EMBL/GenBank/DDBJ whole genome shotgun (WGS) entry which is preliminary data.</text>
</comment>
<evidence type="ECO:0000313" key="1">
    <source>
        <dbReference type="EMBL" id="KAK1414881.1"/>
    </source>
</evidence>
<organism evidence="1 2">
    <name type="scientific">Tagetes erecta</name>
    <name type="common">African marigold</name>
    <dbReference type="NCBI Taxonomy" id="13708"/>
    <lineage>
        <taxon>Eukaryota</taxon>
        <taxon>Viridiplantae</taxon>
        <taxon>Streptophyta</taxon>
        <taxon>Embryophyta</taxon>
        <taxon>Tracheophyta</taxon>
        <taxon>Spermatophyta</taxon>
        <taxon>Magnoliopsida</taxon>
        <taxon>eudicotyledons</taxon>
        <taxon>Gunneridae</taxon>
        <taxon>Pentapetalae</taxon>
        <taxon>asterids</taxon>
        <taxon>campanulids</taxon>
        <taxon>Asterales</taxon>
        <taxon>Asteraceae</taxon>
        <taxon>Asteroideae</taxon>
        <taxon>Heliantheae alliance</taxon>
        <taxon>Tageteae</taxon>
        <taxon>Tagetes</taxon>
    </lineage>
</organism>
<gene>
    <name evidence="1" type="ORF">QVD17_30642</name>
</gene>
<name>A0AAD8K5M7_TARER</name>
<sequence>MPPPTPKSLQPPPCEQNHLHFHSAAATTTRGVSGELQSYLRQINPSSTTTRAITNDLLHHHHRIASSFRPKVIVVTTCYKCFLSRWIGMVMACWLDSAMAVVVRKSNGGGGCAQET</sequence>